<evidence type="ECO:0000259" key="9">
    <source>
        <dbReference type="PROSITE" id="PS51819"/>
    </source>
</evidence>
<keyword evidence="2 8" id="KW-0862">Zinc</keyword>
<dbReference type="CDD" id="cd07233">
    <property type="entry name" value="GlxI_Zn"/>
    <property type="match status" value="1"/>
</dbReference>
<evidence type="ECO:0000256" key="7">
    <source>
        <dbReference type="PIRSR" id="PIRSR604361-1"/>
    </source>
</evidence>
<dbReference type="Proteomes" id="UP000006383">
    <property type="component" value="Chromosome I"/>
</dbReference>
<feature type="active site" description="Proton donor/acceptor" evidence="7">
    <location>
        <position position="150"/>
    </location>
</feature>
<evidence type="ECO:0000256" key="1">
    <source>
        <dbReference type="ARBA" id="ARBA00001967"/>
    </source>
</evidence>
<comment type="cofactor">
    <cofactor evidence="8">
        <name>Zn(2+)</name>
        <dbReference type="ChEBI" id="CHEBI:29105"/>
    </cofactor>
    <text evidence="8">Binds 1 zinc ion per subunit. In the homodimer, two zinc ions are bound between subunits.</text>
</comment>
<keyword evidence="8" id="KW-0479">Metal-binding</keyword>
<feature type="binding site" evidence="8">
    <location>
        <position position="150"/>
    </location>
    <ligand>
        <name>Zn(2+)</name>
        <dbReference type="ChEBI" id="CHEBI:29105"/>
        <note>ligand shared between dimeric partners</note>
    </ligand>
</feature>
<dbReference type="InterPro" id="IPR004361">
    <property type="entry name" value="Glyoxalase_1"/>
</dbReference>
<dbReference type="KEGG" id="bov:BOV_1229"/>
<dbReference type="PANTHER" id="PTHR10374">
    <property type="entry name" value="LACTOYLGLUTATHIONE LYASE GLYOXALASE I"/>
    <property type="match status" value="1"/>
</dbReference>
<evidence type="ECO:0000256" key="6">
    <source>
        <dbReference type="ARBA" id="ARBA00033298"/>
    </source>
</evidence>
<evidence type="ECO:0000313" key="10">
    <source>
        <dbReference type="EMBL" id="ABQ60240.1"/>
    </source>
</evidence>
<dbReference type="InterPro" id="IPR037523">
    <property type="entry name" value="VOC_core"/>
</dbReference>
<proteinExistence type="predicted"/>
<feature type="binding site" evidence="8">
    <location>
        <position position="107"/>
    </location>
    <ligand>
        <name>Zn(2+)</name>
        <dbReference type="ChEBI" id="CHEBI:29105"/>
        <note>ligand shared between dimeric partners</note>
    </ligand>
</feature>
<sequence>MSEPIGSPCVFKQRAHGQQNSATKEKTMRYLHTMVRIRDIDESLDFYVNKLGLEEIRRIENEKGRFTLIFLAAPSDTDRARAERAPELELTYNWDPETYTGGRNFGHLAYMVDDIYATCEKLKSAGVTINRPPRDGHMAFIKSPDGISIELIQKGERLAPQEPWASAENIGTW</sequence>
<accession>A0A0H3AN51</accession>
<keyword evidence="10" id="KW-0456">Lyase</keyword>
<dbReference type="InterPro" id="IPR004360">
    <property type="entry name" value="Glyas_Fos-R_dOase_dom"/>
</dbReference>
<dbReference type="EMBL" id="CP000708">
    <property type="protein sequence ID" value="ABQ60240.1"/>
    <property type="molecule type" value="Genomic_DNA"/>
</dbReference>
<reference evidence="11" key="1">
    <citation type="journal article" date="2009" name="PLoS ONE">
        <title>Genome degradation in Brucella ovis corresponds with narrowing of its host range and tissue tropism.</title>
        <authorList>
            <person name="Tsolis R.M."/>
            <person name="Seshadri R."/>
            <person name="Santos R.L."/>
            <person name="Sangari F.J."/>
            <person name="Lobo J.M."/>
            <person name="de Jong M.F."/>
            <person name="Ren Q."/>
            <person name="Myers G."/>
            <person name="Brinkac L.M."/>
            <person name="Nelson W.C."/>
            <person name="Deboy R.T."/>
            <person name="Angiuoli S."/>
            <person name="Khouri H."/>
            <person name="Dimitrov G."/>
            <person name="Robinson J.R."/>
            <person name="Mulligan S."/>
            <person name="Walker R.L."/>
            <person name="Elzer P.E."/>
            <person name="Hassan K.A."/>
            <person name="Paulsen I.T."/>
        </authorList>
    </citation>
    <scope>NUCLEOTIDE SEQUENCE [LARGE SCALE GENOMIC DNA]</scope>
    <source>
        <strain evidence="11">ATCC 25840 / 63/290 / NCTC 10512</strain>
    </source>
</reference>
<dbReference type="HOGENOM" id="CLU_046006_8_0_5"/>
<dbReference type="Gene3D" id="3.10.180.10">
    <property type="entry name" value="2,3-Dihydroxybiphenyl 1,2-Dioxygenase, domain 1"/>
    <property type="match status" value="1"/>
</dbReference>
<evidence type="ECO:0000256" key="2">
    <source>
        <dbReference type="ARBA" id="ARBA00022833"/>
    </source>
</evidence>
<dbReference type="GO" id="GO:0004462">
    <property type="term" value="F:lactoylglutathione lyase activity"/>
    <property type="evidence" value="ECO:0007669"/>
    <property type="project" value="InterPro"/>
</dbReference>
<evidence type="ECO:0000256" key="3">
    <source>
        <dbReference type="ARBA" id="ARBA00030291"/>
    </source>
</evidence>
<dbReference type="SUPFAM" id="SSF54593">
    <property type="entry name" value="Glyoxalase/Bleomycin resistance protein/Dihydroxybiphenyl dioxygenase"/>
    <property type="match status" value="1"/>
</dbReference>
<comment type="cofactor">
    <cofactor evidence="1">
        <name>Ni(2+)</name>
        <dbReference type="ChEBI" id="CHEBI:49786"/>
    </cofactor>
</comment>
<feature type="binding site" evidence="8">
    <location>
        <position position="89"/>
    </location>
    <ligand>
        <name>Zn(2+)</name>
        <dbReference type="ChEBI" id="CHEBI:29105"/>
        <note>ligand shared between dimeric partners</note>
    </ligand>
</feature>
<dbReference type="PROSITE" id="PS51819">
    <property type="entry name" value="VOC"/>
    <property type="match status" value="1"/>
</dbReference>
<evidence type="ECO:0000313" key="11">
    <source>
        <dbReference type="Proteomes" id="UP000006383"/>
    </source>
</evidence>
<dbReference type="Pfam" id="PF00903">
    <property type="entry name" value="Glyoxalase"/>
    <property type="match status" value="1"/>
</dbReference>
<evidence type="ECO:0000256" key="5">
    <source>
        <dbReference type="ARBA" id="ARBA00032460"/>
    </source>
</evidence>
<dbReference type="InterPro" id="IPR029068">
    <property type="entry name" value="Glyas_Bleomycin-R_OHBP_Dase"/>
</dbReference>
<name>A0A0H3AN51_BRUO2</name>
<keyword evidence="11" id="KW-1185">Reference proteome</keyword>
<dbReference type="AlphaFoldDB" id="A0A0H3AN51"/>
<gene>
    <name evidence="10" type="primary">gloA</name>
    <name evidence="10" type="ordered locus">BOV_1229</name>
</gene>
<dbReference type="GO" id="GO:0046872">
    <property type="term" value="F:metal ion binding"/>
    <property type="evidence" value="ECO:0007669"/>
    <property type="project" value="UniProtKB-KW"/>
</dbReference>
<dbReference type="PANTHER" id="PTHR10374:SF30">
    <property type="entry name" value="LACTOYLGLUTATHIONE LYASE"/>
    <property type="match status" value="1"/>
</dbReference>
<evidence type="ECO:0000256" key="4">
    <source>
        <dbReference type="ARBA" id="ARBA00030892"/>
    </source>
</evidence>
<feature type="domain" description="VOC" evidence="9">
    <location>
        <begin position="29"/>
        <end position="154"/>
    </location>
</feature>
<organism evidence="10 11">
    <name type="scientific">Brucella ovis (strain ATCC 25840 / 63/290 / NCTC 10512)</name>
    <dbReference type="NCBI Taxonomy" id="444178"/>
    <lineage>
        <taxon>Bacteria</taxon>
        <taxon>Pseudomonadati</taxon>
        <taxon>Pseudomonadota</taxon>
        <taxon>Alphaproteobacteria</taxon>
        <taxon>Hyphomicrobiales</taxon>
        <taxon>Brucellaceae</taxon>
        <taxon>Brucella/Ochrobactrum group</taxon>
        <taxon>Brucella</taxon>
    </lineage>
</organism>
<dbReference type="NCBIfam" id="TIGR00068">
    <property type="entry name" value="glyox_I"/>
    <property type="match status" value="1"/>
</dbReference>
<evidence type="ECO:0000256" key="8">
    <source>
        <dbReference type="PIRSR" id="PIRSR604361-3"/>
    </source>
</evidence>
<protein>
    <recommendedName>
        <fullName evidence="4">Aldoketomutase</fullName>
    </recommendedName>
    <alternativeName>
        <fullName evidence="3">Ketone-aldehyde mutase</fullName>
    </alternativeName>
    <alternativeName>
        <fullName evidence="5">Methylglyoxalase</fullName>
    </alternativeName>
    <alternativeName>
        <fullName evidence="6">S-D-lactoylglutathione methylglyoxal lyase</fullName>
    </alternativeName>
</protein>